<proteinExistence type="inferred from homology"/>
<dbReference type="GO" id="GO:0051301">
    <property type="term" value="P:cell division"/>
    <property type="evidence" value="ECO:0007669"/>
    <property type="project" value="UniProtKB-KW"/>
</dbReference>
<evidence type="ECO:0000256" key="8">
    <source>
        <dbReference type="ARBA" id="ARBA00023136"/>
    </source>
</evidence>
<dbReference type="PANTHER" id="PTHR30474:SF2">
    <property type="entry name" value="PEPTIDOGLYCAN GLYCOSYLTRANSFERASE FTSW-RELATED"/>
    <property type="match status" value="1"/>
</dbReference>
<evidence type="ECO:0000256" key="16">
    <source>
        <dbReference type="SAM" id="Phobius"/>
    </source>
</evidence>
<keyword evidence="5" id="KW-0133">Cell shape</keyword>
<sequence>MVIIPCYAFDLMFRRMDFLLLGITVVLTLFGLAMISSVSVFESYQLTQRLTLQGLRDGPSNSFYLWRSFRHVLMGLGVMGFISLVPYRLWQRFAFPIFVASLLLLIAVFIPGLRADWGTARTWLRLGPLSIQPDEFIKLSMIFYLSMWLQKREQLVGTWKEGFVPFATLLSISTILVAIQPNLGSFLVIASIAVVMFYLAGGNIFHVLLGGAMASILGLPLILQKEYIRNRFRAFLSPEDPSISETIGFQIKQALIAIGSGGAFGVGYGKSVQKFGYLPEVQADTIFSAMAEELGFFRLLIILSMYGILIWRGYKIAREAPDRFGFLVATGITTWIASQTMLNIAVNLALFPLTGITLPFISYGGSSLISLLAAVGILLNISMHSTQAASVARRTERQTSSFLRA</sequence>
<keyword evidence="7 16" id="KW-1133">Transmembrane helix</keyword>
<dbReference type="EMBL" id="CP013065">
    <property type="protein sequence ID" value="ALM13660.1"/>
    <property type="molecule type" value="Genomic_DNA"/>
</dbReference>
<dbReference type="GO" id="GO:0015648">
    <property type="term" value="F:lipid-linked peptidoglycan transporter activity"/>
    <property type="evidence" value="ECO:0007669"/>
    <property type="project" value="TreeGrafter"/>
</dbReference>
<dbReference type="InterPro" id="IPR001182">
    <property type="entry name" value="FtsW/RodA"/>
</dbReference>
<evidence type="ECO:0000256" key="9">
    <source>
        <dbReference type="ARBA" id="ARBA00032370"/>
    </source>
</evidence>
<dbReference type="PANTHER" id="PTHR30474">
    <property type="entry name" value="CELL CYCLE PROTEIN"/>
    <property type="match status" value="1"/>
</dbReference>
<keyword evidence="4 16" id="KW-0812">Transmembrane</keyword>
<evidence type="ECO:0000256" key="3">
    <source>
        <dbReference type="ARBA" id="ARBA00022679"/>
    </source>
</evidence>
<evidence type="ECO:0000256" key="14">
    <source>
        <dbReference type="ARBA" id="ARBA00044770"/>
    </source>
</evidence>
<accession>A0A0S1SCP5</accession>
<feature type="transmembrane region" description="Helical" evidence="16">
    <location>
        <begin position="326"/>
        <end position="350"/>
    </location>
</feature>
<dbReference type="EC" id="2.4.99.28" evidence="14"/>
<evidence type="ECO:0000256" key="13">
    <source>
        <dbReference type="ARBA" id="ARBA00041418"/>
    </source>
</evidence>
<accession>A0A0S1SSC9</accession>
<dbReference type="Proteomes" id="UP000069135">
    <property type="component" value="Chromosome"/>
</dbReference>
<evidence type="ECO:0000256" key="1">
    <source>
        <dbReference type="ARBA" id="ARBA00004141"/>
    </source>
</evidence>
<evidence type="ECO:0000313" key="18">
    <source>
        <dbReference type="Proteomes" id="UP000069135"/>
    </source>
</evidence>
<evidence type="ECO:0000256" key="6">
    <source>
        <dbReference type="ARBA" id="ARBA00022984"/>
    </source>
</evidence>
<dbReference type="GO" id="GO:0008360">
    <property type="term" value="P:regulation of cell shape"/>
    <property type="evidence" value="ECO:0007669"/>
    <property type="project" value="UniProtKB-KW"/>
</dbReference>
<keyword evidence="6" id="KW-0573">Peptidoglycan synthesis</keyword>
<feature type="transmembrane region" description="Helical" evidence="16">
    <location>
        <begin position="18"/>
        <end position="44"/>
    </location>
</feature>
<accession>A0A0S1SXR5</accession>
<comment type="catalytic activity">
    <reaction evidence="15">
        <text>[GlcNAc-(1-&gt;4)-Mur2Ac(oyl-L-Ala-gamma-D-Glu-L-Lys-D-Ala-D-Ala)](n)-di-trans,octa-cis-undecaprenyl diphosphate + beta-D-GlcNAc-(1-&gt;4)-Mur2Ac(oyl-L-Ala-gamma-D-Glu-L-Lys-D-Ala-D-Ala)-di-trans,octa-cis-undecaprenyl diphosphate = [GlcNAc-(1-&gt;4)-Mur2Ac(oyl-L-Ala-gamma-D-Glu-L-Lys-D-Ala-D-Ala)](n+1)-di-trans,octa-cis-undecaprenyl diphosphate + di-trans,octa-cis-undecaprenyl diphosphate + H(+)</text>
        <dbReference type="Rhea" id="RHEA:23708"/>
        <dbReference type="Rhea" id="RHEA-COMP:9602"/>
        <dbReference type="Rhea" id="RHEA-COMP:9603"/>
        <dbReference type="ChEBI" id="CHEBI:15378"/>
        <dbReference type="ChEBI" id="CHEBI:58405"/>
        <dbReference type="ChEBI" id="CHEBI:60033"/>
        <dbReference type="ChEBI" id="CHEBI:78435"/>
        <dbReference type="EC" id="2.4.99.28"/>
    </reaction>
</comment>
<keyword evidence="17" id="KW-0131">Cell cycle</keyword>
<evidence type="ECO:0000313" key="17">
    <source>
        <dbReference type="EMBL" id="ALM13660.1"/>
    </source>
</evidence>
<keyword evidence="17" id="KW-0132">Cell division</keyword>
<comment type="similarity">
    <text evidence="11">Belongs to the SEDS family. FtsW subfamily.</text>
</comment>
<evidence type="ECO:0000256" key="7">
    <source>
        <dbReference type="ARBA" id="ARBA00022989"/>
    </source>
</evidence>
<accession>A0A0S1SLC1</accession>
<protein>
    <recommendedName>
        <fullName evidence="12">Probable peptidoglycan glycosyltransferase FtsW</fullName>
        <ecNumber evidence="14">2.4.99.28</ecNumber>
    </recommendedName>
    <alternativeName>
        <fullName evidence="13">Cell division protein FtsW</fullName>
    </alternativeName>
    <alternativeName>
        <fullName evidence="10">Cell wall polymerase</fullName>
    </alternativeName>
    <alternativeName>
        <fullName evidence="9">Peptidoglycan polymerase</fullName>
    </alternativeName>
</protein>
<evidence type="ECO:0000256" key="12">
    <source>
        <dbReference type="ARBA" id="ARBA00041185"/>
    </source>
</evidence>
<reference evidence="18" key="1">
    <citation type="submission" date="2015-10" db="EMBL/GenBank/DDBJ databases">
        <title>Analysis of five complete genome sequences for members of the class Peribacteria in the recently recognized Peregrinibacteria bacterial phylum.</title>
        <authorList>
            <person name="Anantharaman K."/>
            <person name="Brown C.T."/>
            <person name="Burstein D."/>
            <person name="Castelle C.J."/>
            <person name="Probst A.J."/>
            <person name="Thomas B.C."/>
            <person name="Williams K.H."/>
            <person name="Banfield J.F."/>
        </authorList>
    </citation>
    <scope>NUCLEOTIDE SEQUENCE [LARGE SCALE GENOMIC DNA]</scope>
</reference>
<evidence type="ECO:0000256" key="5">
    <source>
        <dbReference type="ARBA" id="ARBA00022960"/>
    </source>
</evidence>
<dbReference type="PATRIC" id="fig|1735161.3.peg.974"/>
<reference evidence="17 18" key="2">
    <citation type="journal article" date="2016" name="PeerJ">
        <title>Analysis of five complete genome sequences for members of the class Peribacteria in the recently recognized Peregrinibacteria bacterial phylum.</title>
        <authorList>
            <person name="Anantharaman K."/>
            <person name="Brown C.T."/>
            <person name="Burstein D."/>
            <person name="Castelle C.J."/>
            <person name="Probst A.J."/>
            <person name="Thomas B.C."/>
            <person name="Williams K.H."/>
            <person name="Banfield J.F."/>
        </authorList>
    </citation>
    <scope>NUCLEOTIDE SEQUENCE [LARGE SCALE GENOMIC DNA]</scope>
    <source>
        <strain evidence="17">RIFOXYD1_FULL_PER-ii_59_16</strain>
    </source>
</reference>
<keyword evidence="2" id="KW-0328">Glycosyltransferase</keyword>
<dbReference type="GO" id="GO:0005886">
    <property type="term" value="C:plasma membrane"/>
    <property type="evidence" value="ECO:0007669"/>
    <property type="project" value="TreeGrafter"/>
</dbReference>
<evidence type="ECO:0000256" key="4">
    <source>
        <dbReference type="ARBA" id="ARBA00022692"/>
    </source>
</evidence>
<evidence type="ECO:0000256" key="11">
    <source>
        <dbReference type="ARBA" id="ARBA00038053"/>
    </source>
</evidence>
<dbReference type="GO" id="GO:0008955">
    <property type="term" value="F:peptidoglycan glycosyltransferase activity"/>
    <property type="evidence" value="ECO:0007669"/>
    <property type="project" value="UniProtKB-EC"/>
</dbReference>
<name>A0A0S1SQ79_9BACT</name>
<dbReference type="GO" id="GO:0009252">
    <property type="term" value="P:peptidoglycan biosynthetic process"/>
    <property type="evidence" value="ECO:0007669"/>
    <property type="project" value="UniProtKB-KW"/>
</dbReference>
<evidence type="ECO:0000256" key="15">
    <source>
        <dbReference type="ARBA" id="ARBA00049902"/>
    </source>
</evidence>
<feature type="transmembrane region" description="Helical" evidence="16">
    <location>
        <begin position="356"/>
        <end position="379"/>
    </location>
</feature>
<comment type="subcellular location">
    <subcellularLocation>
        <location evidence="1">Membrane</location>
        <topology evidence="1">Multi-pass membrane protein</topology>
    </subcellularLocation>
</comment>
<evidence type="ECO:0000256" key="10">
    <source>
        <dbReference type="ARBA" id="ARBA00033270"/>
    </source>
</evidence>
<accession>A0A0S1SQ79</accession>
<feature type="transmembrane region" description="Helical" evidence="16">
    <location>
        <begin position="93"/>
        <end position="111"/>
    </location>
</feature>
<dbReference type="GO" id="GO:0032153">
    <property type="term" value="C:cell division site"/>
    <property type="evidence" value="ECO:0007669"/>
    <property type="project" value="TreeGrafter"/>
</dbReference>
<gene>
    <name evidence="17" type="ORF">PeribacterD1_0995</name>
</gene>
<evidence type="ECO:0000256" key="2">
    <source>
        <dbReference type="ARBA" id="ARBA00022676"/>
    </source>
</evidence>
<dbReference type="KEGG" id="prf:PeribacterA2_0995"/>
<feature type="transmembrane region" description="Helical" evidence="16">
    <location>
        <begin position="169"/>
        <end position="198"/>
    </location>
</feature>
<dbReference type="AlphaFoldDB" id="A0A0S1SQ79"/>
<feature type="transmembrane region" description="Helical" evidence="16">
    <location>
        <begin position="295"/>
        <end position="314"/>
    </location>
</feature>
<dbReference type="Pfam" id="PF01098">
    <property type="entry name" value="FTSW_RODA_SPOVE"/>
    <property type="match status" value="1"/>
</dbReference>
<dbReference type="STRING" id="1735162.PeribacterB2_0997"/>
<keyword evidence="3" id="KW-0808">Transferase</keyword>
<organism evidence="17 18">
    <name type="scientific">Candidatus Peribacter riflensis</name>
    <dbReference type="NCBI Taxonomy" id="1735162"/>
    <lineage>
        <taxon>Bacteria</taxon>
        <taxon>Candidatus Peregrinibacteriota</taxon>
        <taxon>Candidatus Peribacteria</taxon>
        <taxon>Candidatus Peribacterales</taxon>
        <taxon>Candidatus Peribacteraceae</taxon>
        <taxon>Candidatus Peribacter</taxon>
    </lineage>
</organism>
<feature type="transmembrane region" description="Helical" evidence="16">
    <location>
        <begin position="64"/>
        <end position="86"/>
    </location>
</feature>
<keyword evidence="8 16" id="KW-0472">Membrane</keyword>